<dbReference type="GO" id="GO:0051603">
    <property type="term" value="P:proteolysis involved in protein catabolic process"/>
    <property type="evidence" value="ECO:0007669"/>
    <property type="project" value="TreeGrafter"/>
</dbReference>
<dbReference type="Pfam" id="PF01435">
    <property type="entry name" value="Peptidase_M48"/>
    <property type="match status" value="1"/>
</dbReference>
<keyword evidence="4 6" id="KW-0862">Zinc</keyword>
<keyword evidence="10" id="KW-1185">Reference proteome</keyword>
<accession>A0A6S7C1R8</accession>
<evidence type="ECO:0000313" key="10">
    <source>
        <dbReference type="Proteomes" id="UP000494115"/>
    </source>
</evidence>
<dbReference type="Proteomes" id="UP000494115">
    <property type="component" value="Unassembled WGS sequence"/>
</dbReference>
<protein>
    <submittedName>
        <fullName evidence="9">Beta-barrel assembly-enhancing protease</fullName>
        <ecNumber evidence="9">3.4.-.-</ecNumber>
    </submittedName>
</protein>
<dbReference type="AlphaFoldDB" id="A0A6S7C1R8"/>
<dbReference type="GO" id="GO:0046872">
    <property type="term" value="F:metal ion binding"/>
    <property type="evidence" value="ECO:0007669"/>
    <property type="project" value="UniProtKB-KW"/>
</dbReference>
<evidence type="ECO:0000256" key="7">
    <source>
        <dbReference type="SAM" id="SignalP"/>
    </source>
</evidence>
<keyword evidence="7" id="KW-0732">Signal</keyword>
<comment type="similarity">
    <text evidence="6">Belongs to the peptidase M48 family.</text>
</comment>
<feature type="signal peptide" evidence="7">
    <location>
        <begin position="1"/>
        <end position="28"/>
    </location>
</feature>
<keyword evidence="5 6" id="KW-0482">Metalloprotease</keyword>
<dbReference type="Gene3D" id="3.30.2010.10">
    <property type="entry name" value="Metalloproteases ('zincins'), catalytic domain"/>
    <property type="match status" value="1"/>
</dbReference>
<evidence type="ECO:0000256" key="6">
    <source>
        <dbReference type="RuleBase" id="RU003983"/>
    </source>
</evidence>
<evidence type="ECO:0000256" key="5">
    <source>
        <dbReference type="ARBA" id="ARBA00023049"/>
    </source>
</evidence>
<dbReference type="PANTHER" id="PTHR22726">
    <property type="entry name" value="METALLOENDOPEPTIDASE OMA1"/>
    <property type="match status" value="1"/>
</dbReference>
<keyword evidence="3 6" id="KW-0378">Hydrolase</keyword>
<gene>
    <name evidence="9" type="primary">bepA_2</name>
    <name evidence="9" type="ORF">LMG28138_00742</name>
</gene>
<comment type="cofactor">
    <cofactor evidence="6">
        <name>Zn(2+)</name>
        <dbReference type="ChEBI" id="CHEBI:29105"/>
    </cofactor>
    <text evidence="6">Binds 1 zinc ion per subunit.</text>
</comment>
<name>A0A6S7C1R8_9BURK</name>
<evidence type="ECO:0000256" key="2">
    <source>
        <dbReference type="ARBA" id="ARBA00022723"/>
    </source>
</evidence>
<dbReference type="CDD" id="cd07331">
    <property type="entry name" value="M48C_Oma1_like"/>
    <property type="match status" value="1"/>
</dbReference>
<feature type="chain" id="PRO_5028986355" evidence="7">
    <location>
        <begin position="29"/>
        <end position="303"/>
    </location>
</feature>
<dbReference type="PROSITE" id="PS51257">
    <property type="entry name" value="PROKAR_LIPOPROTEIN"/>
    <property type="match status" value="1"/>
</dbReference>
<evidence type="ECO:0000259" key="8">
    <source>
        <dbReference type="Pfam" id="PF01435"/>
    </source>
</evidence>
<evidence type="ECO:0000256" key="1">
    <source>
        <dbReference type="ARBA" id="ARBA00022670"/>
    </source>
</evidence>
<evidence type="ECO:0000313" key="9">
    <source>
        <dbReference type="EMBL" id="CAB3779010.1"/>
    </source>
</evidence>
<proteinExistence type="inferred from homology"/>
<keyword evidence="1 6" id="KW-0645">Protease</keyword>
<evidence type="ECO:0000256" key="3">
    <source>
        <dbReference type="ARBA" id="ARBA00022801"/>
    </source>
</evidence>
<dbReference type="GO" id="GO:0004222">
    <property type="term" value="F:metalloendopeptidase activity"/>
    <property type="evidence" value="ECO:0007669"/>
    <property type="project" value="InterPro"/>
</dbReference>
<dbReference type="InterPro" id="IPR001915">
    <property type="entry name" value="Peptidase_M48"/>
</dbReference>
<dbReference type="InterPro" id="IPR051156">
    <property type="entry name" value="Mito/Outer_Membr_Metalloprot"/>
</dbReference>
<sequence length="303" mass="33481">MKITGRLFGSLFTVAACVAASLVSGAGADASVLGAEEMPHLDSRDPNGDLRVGNPMAMRGGAADAMLEQIAAIEYRQLIADATVQRRLLPQTDSRVRRVQAVVDSLMPYALKWNDRSRNWNWEVNLVRAPRLDAYCMPGGKVVVFTGLLERLRPSDDEIAMLIGHEIAHALRQHARVMIDDRMLRQYRGTPSAPQLFGITDFDFDTGVGFPDVRYSADDEREADVIGTEIAARAGYDPRAALAFWQRVAALDRRMPVELAAEHPVTAGRLDDLRRRQVDMLALYAKAVHLSVNALPAYGKRSN</sequence>
<evidence type="ECO:0000256" key="4">
    <source>
        <dbReference type="ARBA" id="ARBA00022833"/>
    </source>
</evidence>
<dbReference type="EC" id="3.4.-.-" evidence="9"/>
<dbReference type="RefSeq" id="WP_175103275.1">
    <property type="nucleotide sequence ID" value="NZ_CADIKM010000002.1"/>
</dbReference>
<keyword evidence="2" id="KW-0479">Metal-binding</keyword>
<feature type="domain" description="Peptidase M48" evidence="8">
    <location>
        <begin position="96"/>
        <end position="276"/>
    </location>
</feature>
<organism evidence="9 10">
    <name type="scientific">Pararobbsia alpina</name>
    <dbReference type="NCBI Taxonomy" id="621374"/>
    <lineage>
        <taxon>Bacteria</taxon>
        <taxon>Pseudomonadati</taxon>
        <taxon>Pseudomonadota</taxon>
        <taxon>Betaproteobacteria</taxon>
        <taxon>Burkholderiales</taxon>
        <taxon>Burkholderiaceae</taxon>
        <taxon>Pararobbsia</taxon>
    </lineage>
</organism>
<dbReference type="PANTHER" id="PTHR22726:SF1">
    <property type="entry name" value="METALLOENDOPEPTIDASE OMA1, MITOCHONDRIAL"/>
    <property type="match status" value="1"/>
</dbReference>
<dbReference type="GO" id="GO:0016020">
    <property type="term" value="C:membrane"/>
    <property type="evidence" value="ECO:0007669"/>
    <property type="project" value="TreeGrafter"/>
</dbReference>
<dbReference type="EMBL" id="CADIKM010000002">
    <property type="protein sequence ID" value="CAB3779010.1"/>
    <property type="molecule type" value="Genomic_DNA"/>
</dbReference>
<reference evidence="9 10" key="1">
    <citation type="submission" date="2020-04" db="EMBL/GenBank/DDBJ databases">
        <authorList>
            <person name="De Canck E."/>
        </authorList>
    </citation>
    <scope>NUCLEOTIDE SEQUENCE [LARGE SCALE GENOMIC DNA]</scope>
    <source>
        <strain evidence="9 10">LMG 28138</strain>
    </source>
</reference>